<feature type="transmembrane region" description="Helical" evidence="1">
    <location>
        <begin position="139"/>
        <end position="164"/>
    </location>
</feature>
<comment type="caution">
    <text evidence="2">The sequence shown here is derived from an EMBL/GenBank/DDBJ whole genome shotgun (WGS) entry which is preliminary data.</text>
</comment>
<reference evidence="3" key="1">
    <citation type="submission" date="2022-10" db="EMBL/GenBank/DDBJ databases">
        <title>Genome assembly of Pristionchus species.</title>
        <authorList>
            <person name="Yoshida K."/>
            <person name="Sommer R.J."/>
        </authorList>
    </citation>
    <scope>NUCLEOTIDE SEQUENCE [LARGE SCALE GENOMIC DNA]</scope>
    <source>
        <strain evidence="3">RS5460</strain>
    </source>
</reference>
<feature type="transmembrane region" description="Helical" evidence="1">
    <location>
        <begin position="75"/>
        <end position="97"/>
    </location>
</feature>
<keyword evidence="1" id="KW-1133">Transmembrane helix</keyword>
<evidence type="ECO:0000313" key="2">
    <source>
        <dbReference type="EMBL" id="GMR33586.1"/>
    </source>
</evidence>
<feature type="transmembrane region" description="Helical" evidence="1">
    <location>
        <begin position="176"/>
        <end position="195"/>
    </location>
</feature>
<evidence type="ECO:0000313" key="3">
    <source>
        <dbReference type="Proteomes" id="UP001328107"/>
    </source>
</evidence>
<accession>A0AAN4Z418</accession>
<name>A0AAN4Z418_9BILA</name>
<dbReference type="EMBL" id="BTRK01000001">
    <property type="protein sequence ID" value="GMR33586.1"/>
    <property type="molecule type" value="Genomic_DNA"/>
</dbReference>
<dbReference type="Proteomes" id="UP001328107">
    <property type="component" value="Unassembled WGS sequence"/>
</dbReference>
<keyword evidence="1" id="KW-0812">Transmembrane</keyword>
<organism evidence="2 3">
    <name type="scientific">Pristionchus mayeri</name>
    <dbReference type="NCBI Taxonomy" id="1317129"/>
    <lineage>
        <taxon>Eukaryota</taxon>
        <taxon>Metazoa</taxon>
        <taxon>Ecdysozoa</taxon>
        <taxon>Nematoda</taxon>
        <taxon>Chromadorea</taxon>
        <taxon>Rhabditida</taxon>
        <taxon>Rhabditina</taxon>
        <taxon>Diplogasteromorpha</taxon>
        <taxon>Diplogasteroidea</taxon>
        <taxon>Neodiplogasteridae</taxon>
        <taxon>Pristionchus</taxon>
    </lineage>
</organism>
<proteinExistence type="predicted"/>
<feature type="non-terminal residue" evidence="2">
    <location>
        <position position="1"/>
    </location>
</feature>
<dbReference type="AlphaFoldDB" id="A0AAN4Z418"/>
<keyword evidence="3" id="KW-1185">Reference proteome</keyword>
<protein>
    <submittedName>
        <fullName evidence="2">Uncharacterized protein</fullName>
    </submittedName>
</protein>
<sequence length="206" mass="22813">SSLFEVSFLEVSFLDLYNSHLCLSIPTSEMSAAESSKLVSEAGKSRAGDSRAAFTGSGWKLDRISMCFLPLRTIATAYLLIMFVSCGLAFLLILQAIEGVTHPLTILVAVCCALPVPFLIVGFIAVCKNNHGMAIIFEGYMIFLAVITLIAWTMLIIYSVMYYFTNGEVRHEPIHNPLLALTVMLFTLHACYIFYKFQKSLSARNS</sequence>
<evidence type="ECO:0000256" key="1">
    <source>
        <dbReference type="SAM" id="Phobius"/>
    </source>
</evidence>
<gene>
    <name evidence="2" type="ORF">PMAYCL1PPCAC_03781</name>
</gene>
<feature type="transmembrane region" description="Helical" evidence="1">
    <location>
        <begin position="103"/>
        <end position="127"/>
    </location>
</feature>
<keyword evidence="1" id="KW-0472">Membrane</keyword>